<dbReference type="NCBIfam" id="TIGR00052">
    <property type="entry name" value="nudix-type nucleoside diphosphatase, YffH/AdpP family"/>
    <property type="match status" value="1"/>
</dbReference>
<evidence type="ECO:0000256" key="4">
    <source>
        <dbReference type="ARBA" id="ARBA00013297"/>
    </source>
</evidence>
<dbReference type="PROSITE" id="PS00893">
    <property type="entry name" value="NUDIX_BOX"/>
    <property type="match status" value="1"/>
</dbReference>
<dbReference type="PROSITE" id="PS51462">
    <property type="entry name" value="NUDIX"/>
    <property type="match status" value="1"/>
</dbReference>
<dbReference type="CDD" id="cd24155">
    <property type="entry name" value="NUDIX_ADPRase"/>
    <property type="match status" value="1"/>
</dbReference>
<keyword evidence="5" id="KW-0479">Metal-binding</keyword>
<dbReference type="PANTHER" id="PTHR11839:SF5">
    <property type="entry name" value="ADP-RIBOSE PYROPHOSPHATASE"/>
    <property type="match status" value="1"/>
</dbReference>
<evidence type="ECO:0000313" key="15">
    <source>
        <dbReference type="Proteomes" id="UP001652564"/>
    </source>
</evidence>
<dbReference type="PANTHER" id="PTHR11839">
    <property type="entry name" value="UDP/ADP-SUGAR PYROPHOSPHATASE"/>
    <property type="match status" value="1"/>
</dbReference>
<reference evidence="14 15" key="1">
    <citation type="submission" date="2022-10" db="EMBL/GenBank/DDBJ databases">
        <title>Defluviimonas sp. nov., isolated from ocean surface sediments.</title>
        <authorList>
            <person name="He W."/>
            <person name="Wang L."/>
            <person name="Zhang D.-F."/>
        </authorList>
    </citation>
    <scope>NUCLEOTIDE SEQUENCE [LARGE SCALE GENOMIC DNA]</scope>
    <source>
        <strain evidence="14 15">WL0050</strain>
    </source>
</reference>
<protein>
    <recommendedName>
        <fullName evidence="4">ADP-ribose pyrophosphatase</fullName>
        <ecNumber evidence="3">3.6.1.13</ecNumber>
    </recommendedName>
    <alternativeName>
        <fullName evidence="9">ADP-ribose diphosphatase</fullName>
    </alternativeName>
    <alternativeName>
        <fullName evidence="11">ADP-ribose phosphohydrolase</fullName>
    </alternativeName>
    <alternativeName>
        <fullName evidence="10">Adenosine diphosphoribose pyrophosphatase</fullName>
    </alternativeName>
</protein>
<dbReference type="Pfam" id="PF06094">
    <property type="entry name" value="GGACT"/>
    <property type="match status" value="1"/>
</dbReference>
<comment type="function">
    <text evidence="8">Acts on ADP-mannose and ADP-glucose as well as ADP-ribose. Prevents glycogen biosynthesis. The reaction catalyzed by this enzyme is a limiting step of the gluconeogenic process.</text>
</comment>
<evidence type="ECO:0000256" key="9">
    <source>
        <dbReference type="ARBA" id="ARBA00030162"/>
    </source>
</evidence>
<keyword evidence="6" id="KW-0378">Hydrolase</keyword>
<keyword evidence="7" id="KW-0460">Magnesium</keyword>
<dbReference type="SUPFAM" id="SSF110857">
    <property type="entry name" value="Gamma-glutamyl cyclotransferase-like"/>
    <property type="match status" value="1"/>
</dbReference>
<evidence type="ECO:0000313" key="14">
    <source>
        <dbReference type="EMBL" id="MCV2872862.1"/>
    </source>
</evidence>
<dbReference type="CDD" id="cd06661">
    <property type="entry name" value="GGCT_like"/>
    <property type="match status" value="1"/>
</dbReference>
<keyword evidence="15" id="KW-1185">Reference proteome</keyword>
<comment type="catalytic activity">
    <reaction evidence="12">
        <text>ADP-D-ribose + H2O = D-ribose 5-phosphate + AMP + 2 H(+)</text>
        <dbReference type="Rhea" id="RHEA:10412"/>
        <dbReference type="ChEBI" id="CHEBI:15377"/>
        <dbReference type="ChEBI" id="CHEBI:15378"/>
        <dbReference type="ChEBI" id="CHEBI:57967"/>
        <dbReference type="ChEBI" id="CHEBI:78346"/>
        <dbReference type="ChEBI" id="CHEBI:456215"/>
        <dbReference type="EC" id="3.6.1.13"/>
    </reaction>
</comment>
<evidence type="ECO:0000256" key="5">
    <source>
        <dbReference type="ARBA" id="ARBA00022723"/>
    </source>
</evidence>
<dbReference type="SUPFAM" id="SSF55811">
    <property type="entry name" value="Nudix"/>
    <property type="match status" value="1"/>
</dbReference>
<evidence type="ECO:0000259" key="13">
    <source>
        <dbReference type="PROSITE" id="PS51462"/>
    </source>
</evidence>
<evidence type="ECO:0000256" key="10">
    <source>
        <dbReference type="ARBA" id="ARBA00030308"/>
    </source>
</evidence>
<comment type="similarity">
    <text evidence="2">Belongs to the Nudix hydrolase family. NudF subfamily.</text>
</comment>
<dbReference type="Gene3D" id="3.90.79.10">
    <property type="entry name" value="Nucleoside Triphosphate Pyrophosphohydrolase"/>
    <property type="match status" value="1"/>
</dbReference>
<dbReference type="InterPro" id="IPR000086">
    <property type="entry name" value="NUDIX_hydrolase_dom"/>
</dbReference>
<dbReference type="InterPro" id="IPR015797">
    <property type="entry name" value="NUDIX_hydrolase-like_dom_sf"/>
</dbReference>
<organism evidence="14 15">
    <name type="scientific">Albidovulum litorale</name>
    <dbReference type="NCBI Taxonomy" id="2984134"/>
    <lineage>
        <taxon>Bacteria</taxon>
        <taxon>Pseudomonadati</taxon>
        <taxon>Pseudomonadota</taxon>
        <taxon>Alphaproteobacteria</taxon>
        <taxon>Rhodobacterales</taxon>
        <taxon>Paracoccaceae</taxon>
        <taxon>Albidovulum</taxon>
    </lineage>
</organism>
<dbReference type="Pfam" id="PF00293">
    <property type="entry name" value="NUDIX"/>
    <property type="match status" value="1"/>
</dbReference>
<dbReference type="RefSeq" id="WP_263740087.1">
    <property type="nucleotide sequence ID" value="NZ_JAOWKZ010000003.1"/>
</dbReference>
<gene>
    <name evidence="14" type="ORF">OEZ71_11215</name>
</gene>
<dbReference type="InterPro" id="IPR009288">
    <property type="entry name" value="AIG2-like_dom"/>
</dbReference>
<evidence type="ECO:0000256" key="3">
    <source>
        <dbReference type="ARBA" id="ARBA00012453"/>
    </source>
</evidence>
<dbReference type="InterPro" id="IPR004385">
    <property type="entry name" value="NDP_pyrophosphatase"/>
</dbReference>
<evidence type="ECO:0000256" key="7">
    <source>
        <dbReference type="ARBA" id="ARBA00022842"/>
    </source>
</evidence>
<evidence type="ECO:0000256" key="2">
    <source>
        <dbReference type="ARBA" id="ARBA00007482"/>
    </source>
</evidence>
<evidence type="ECO:0000256" key="1">
    <source>
        <dbReference type="ARBA" id="ARBA00001946"/>
    </source>
</evidence>
<evidence type="ECO:0000256" key="6">
    <source>
        <dbReference type="ARBA" id="ARBA00022801"/>
    </source>
</evidence>
<evidence type="ECO:0000256" key="8">
    <source>
        <dbReference type="ARBA" id="ARBA00025164"/>
    </source>
</evidence>
<dbReference type="EC" id="3.6.1.13" evidence="3"/>
<accession>A0ABT2ZP17</accession>
<dbReference type="EMBL" id="JAOWKZ010000003">
    <property type="protein sequence ID" value="MCV2872862.1"/>
    <property type="molecule type" value="Genomic_DNA"/>
</dbReference>
<name>A0ABT2ZP17_9RHOB</name>
<feature type="domain" description="Nudix hydrolase" evidence="13">
    <location>
        <begin position="218"/>
        <end position="358"/>
    </location>
</feature>
<dbReference type="InterPro" id="IPR013024">
    <property type="entry name" value="GGCT-like"/>
</dbReference>
<comment type="cofactor">
    <cofactor evidence="1">
        <name>Mg(2+)</name>
        <dbReference type="ChEBI" id="CHEBI:18420"/>
    </cofactor>
</comment>
<evidence type="ECO:0000256" key="11">
    <source>
        <dbReference type="ARBA" id="ARBA00033056"/>
    </source>
</evidence>
<dbReference type="Proteomes" id="UP001652564">
    <property type="component" value="Unassembled WGS sequence"/>
</dbReference>
<proteinExistence type="inferred from homology"/>
<dbReference type="InterPro" id="IPR036568">
    <property type="entry name" value="GGCT-like_sf"/>
</dbReference>
<comment type="caution">
    <text evidence="14">The sequence shown here is derived from an EMBL/GenBank/DDBJ whole genome shotgun (WGS) entry which is preliminary data.</text>
</comment>
<dbReference type="Gene3D" id="3.10.490.10">
    <property type="entry name" value="Gamma-glutamyl cyclotransferase-like"/>
    <property type="match status" value="1"/>
</dbReference>
<sequence length="375" mass="40995">MTTFFFYGTLCHGPLLRVVLGRDVQAIPGRLPDHSVFWVAGRAFPMIETGGSGAEGVLVADMSDEDVARLNYYEGGFAYQTRDVIVEAEGAGSVSAQVYFPDPGKWTPGAPWHLADWAARWGETVVTTAYDAMALYGLGDPAEIHARYPQMLMRGGSRVRAEAETPGLHLRRRAGREDVAVARKRQVYANYFAVEESDLRFRRFDGSMSPEVNRAVFISGDATVVLPYDPVRDRVLLVEQFRMGPHGRGDPQSWLIETVAGRIDGGESPEEAALREAREEAGLAIRELIPALNCYPSPAAMAEYLYTYIGIADLPDDAAGIGGVEGEAEDIRAHIVPFSTLMELVESGEANTAPLALLAYWLDRNRARIRSAAGA</sequence>
<evidence type="ECO:0000256" key="12">
    <source>
        <dbReference type="ARBA" id="ARBA00049546"/>
    </source>
</evidence>
<dbReference type="InterPro" id="IPR020084">
    <property type="entry name" value="NUDIX_hydrolase_CS"/>
</dbReference>